<protein>
    <submittedName>
        <fullName evidence="2">FxsA family protein</fullName>
    </submittedName>
</protein>
<comment type="caution">
    <text evidence="2">The sequence shown here is derived from an EMBL/GenBank/DDBJ whole genome shotgun (WGS) entry which is preliminary data.</text>
</comment>
<keyword evidence="3" id="KW-1185">Reference proteome</keyword>
<sequence>MLKWLIAAIIIIPAVEMWGIIQMGHLVGGWMTFLLILVTGFAGAQFARLEGRKALIEVQSQMQTGQPPGHAMLNGLCVLIGGLLLLLPGFFSDIIGITLLFPLTRPFYKAIMLRWIEKKLRSGQFTIRRR</sequence>
<reference evidence="2 3" key="1">
    <citation type="submission" date="2024-09" db="EMBL/GenBank/DDBJ databases">
        <authorList>
            <person name="Sun Q."/>
            <person name="Mori K."/>
        </authorList>
    </citation>
    <scope>NUCLEOTIDE SEQUENCE [LARGE SCALE GENOMIC DNA]</scope>
    <source>
        <strain evidence="2 3">CCM 4839</strain>
    </source>
</reference>
<dbReference type="PANTHER" id="PTHR35335:SF1">
    <property type="entry name" value="UPF0716 PROTEIN FXSA"/>
    <property type="match status" value="1"/>
</dbReference>
<dbReference type="RefSeq" id="WP_204817893.1">
    <property type="nucleotide sequence ID" value="NZ_JANHOF010000002.1"/>
</dbReference>
<organism evidence="2 3">
    <name type="scientific">Paenibacillus mendelii</name>
    <dbReference type="NCBI Taxonomy" id="206163"/>
    <lineage>
        <taxon>Bacteria</taxon>
        <taxon>Bacillati</taxon>
        <taxon>Bacillota</taxon>
        <taxon>Bacilli</taxon>
        <taxon>Bacillales</taxon>
        <taxon>Paenibacillaceae</taxon>
        <taxon>Paenibacillus</taxon>
    </lineage>
</organism>
<dbReference type="Pfam" id="PF04186">
    <property type="entry name" value="FxsA"/>
    <property type="match status" value="1"/>
</dbReference>
<keyword evidence="1" id="KW-0812">Transmembrane</keyword>
<dbReference type="NCBIfam" id="NF008528">
    <property type="entry name" value="PRK11463.1-2"/>
    <property type="match status" value="1"/>
</dbReference>
<dbReference type="InterPro" id="IPR007313">
    <property type="entry name" value="FxsA"/>
</dbReference>
<name>A0ABV6JF28_9BACL</name>
<dbReference type="Proteomes" id="UP001589818">
    <property type="component" value="Unassembled WGS sequence"/>
</dbReference>
<gene>
    <name evidence="2" type="ORF">ACFFJ8_17655</name>
</gene>
<evidence type="ECO:0000313" key="2">
    <source>
        <dbReference type="EMBL" id="MFC0393193.1"/>
    </source>
</evidence>
<proteinExistence type="predicted"/>
<dbReference type="PANTHER" id="PTHR35335">
    <property type="entry name" value="UPF0716 PROTEIN FXSA"/>
    <property type="match status" value="1"/>
</dbReference>
<evidence type="ECO:0000256" key="1">
    <source>
        <dbReference type="SAM" id="Phobius"/>
    </source>
</evidence>
<evidence type="ECO:0000313" key="3">
    <source>
        <dbReference type="Proteomes" id="UP001589818"/>
    </source>
</evidence>
<keyword evidence="1" id="KW-0472">Membrane</keyword>
<dbReference type="EMBL" id="JBHLVF010000031">
    <property type="protein sequence ID" value="MFC0393193.1"/>
    <property type="molecule type" value="Genomic_DNA"/>
</dbReference>
<accession>A0ABV6JF28</accession>
<keyword evidence="1" id="KW-1133">Transmembrane helix</keyword>
<feature type="transmembrane region" description="Helical" evidence="1">
    <location>
        <begin position="27"/>
        <end position="49"/>
    </location>
</feature>